<keyword evidence="3 8" id="KW-0436">Ligase</keyword>
<keyword evidence="4 8" id="KW-0819">tRNA processing</keyword>
<dbReference type="NCBIfam" id="TIGR02432">
    <property type="entry name" value="lysidine_TilS_N"/>
    <property type="match status" value="1"/>
</dbReference>
<accession>A0A328TSN7</accession>
<dbReference type="GO" id="GO:0006400">
    <property type="term" value="P:tRNA modification"/>
    <property type="evidence" value="ECO:0007669"/>
    <property type="project" value="UniProtKB-UniRule"/>
</dbReference>
<evidence type="ECO:0000256" key="4">
    <source>
        <dbReference type="ARBA" id="ARBA00022694"/>
    </source>
</evidence>
<dbReference type="Pfam" id="PF01171">
    <property type="entry name" value="ATP_bind_3"/>
    <property type="match status" value="1"/>
</dbReference>
<evidence type="ECO:0000256" key="6">
    <source>
        <dbReference type="ARBA" id="ARBA00022840"/>
    </source>
</evidence>
<evidence type="ECO:0000256" key="5">
    <source>
        <dbReference type="ARBA" id="ARBA00022741"/>
    </source>
</evidence>
<dbReference type="SUPFAM" id="SSF52402">
    <property type="entry name" value="Adenine nucleotide alpha hydrolases-like"/>
    <property type="match status" value="1"/>
</dbReference>
<evidence type="ECO:0000256" key="3">
    <source>
        <dbReference type="ARBA" id="ARBA00022598"/>
    </source>
</evidence>
<comment type="domain">
    <text evidence="8">The N-terminal region contains the highly conserved SGGXDS motif, predicted to be a P-loop motif involved in ATP binding.</text>
</comment>
<dbReference type="SMART" id="SM00977">
    <property type="entry name" value="TilS_C"/>
    <property type="match status" value="1"/>
</dbReference>
<dbReference type="NCBIfam" id="TIGR02433">
    <property type="entry name" value="lysidine_TilS_C"/>
    <property type="match status" value="1"/>
</dbReference>
<keyword evidence="5 8" id="KW-0547">Nucleotide-binding</keyword>
<sequence length="485" mass="54176">MMNVEDRLSGLSLLAREERLWLPGETVVVAVSGGPDSMALLHMLHSLREEERLKLVAAHVDHGFRGEESAREAESVRQYSAQLGIPCETVQFNLPAYIEETGMNAQAAAREKRYAFLHQVARTYGAARIALAHHADDQAETVLMRIVRGTGPAGLAGIPIRRIEKNVELIRPLLRTYKADILRYCEQWAIPFSQDSSNGQKYYFRNAVRLDVLPYLSSFNPQLSQSLVRLADLAAAEDDWLEQETMAVFERQIAPHGEGCQLTRKALLGLHVALQRRLIKLILRYIGLETETTSFERVETIRLAAADGAPSTWSFDVGGGVRFLREYDNLVFIRANEGRTISERGGYAYVVRRDTASLALPEAEAVLTLAELAKDEAPRPASRHEALFDADALAFPLTVRNRKPGDRMQVLGLNGTKKVQDMFVDDRIAPSRRESVPIVVDANGYVLWIPGIRRSSHAQVKESTSRVIRMVAQTKPSSDIPNNLE</sequence>
<dbReference type="AlphaFoldDB" id="A0A328TSN7"/>
<organism evidence="10 11">
    <name type="scientific">Paenibacillus montanisoli</name>
    <dbReference type="NCBI Taxonomy" id="2081970"/>
    <lineage>
        <taxon>Bacteria</taxon>
        <taxon>Bacillati</taxon>
        <taxon>Bacillota</taxon>
        <taxon>Bacilli</taxon>
        <taxon>Bacillales</taxon>
        <taxon>Paenibacillaceae</taxon>
        <taxon>Paenibacillus</taxon>
    </lineage>
</organism>
<dbReference type="InterPro" id="IPR012796">
    <property type="entry name" value="Lysidine-tRNA-synth_C"/>
</dbReference>
<dbReference type="Gene3D" id="3.40.50.620">
    <property type="entry name" value="HUPs"/>
    <property type="match status" value="1"/>
</dbReference>
<evidence type="ECO:0000256" key="7">
    <source>
        <dbReference type="ARBA" id="ARBA00048539"/>
    </source>
</evidence>
<dbReference type="InterPro" id="IPR012795">
    <property type="entry name" value="tRNA_Ile_lys_synt_N"/>
</dbReference>
<feature type="domain" description="Lysidine-tRNA(Ile) synthetase C-terminal" evidence="9">
    <location>
        <begin position="397"/>
        <end position="470"/>
    </location>
</feature>
<evidence type="ECO:0000256" key="8">
    <source>
        <dbReference type="HAMAP-Rule" id="MF_01161"/>
    </source>
</evidence>
<comment type="function">
    <text evidence="8">Ligates lysine onto the cytidine present at position 34 of the AUA codon-specific tRNA(Ile) that contains the anticodon CAU, in an ATP-dependent manner. Cytidine is converted to lysidine, thus changing the amino acid specificity of the tRNA from methionine to isoleucine.</text>
</comment>
<dbReference type="SUPFAM" id="SSF56037">
    <property type="entry name" value="PheT/TilS domain"/>
    <property type="match status" value="1"/>
</dbReference>
<keyword evidence="11" id="KW-1185">Reference proteome</keyword>
<dbReference type="EC" id="6.3.4.19" evidence="8"/>
<dbReference type="GO" id="GO:0005524">
    <property type="term" value="F:ATP binding"/>
    <property type="evidence" value="ECO:0007669"/>
    <property type="project" value="UniProtKB-UniRule"/>
</dbReference>
<dbReference type="PANTHER" id="PTHR43033">
    <property type="entry name" value="TRNA(ILE)-LYSIDINE SYNTHASE-RELATED"/>
    <property type="match status" value="1"/>
</dbReference>
<feature type="binding site" evidence="8">
    <location>
        <begin position="32"/>
        <end position="37"/>
    </location>
    <ligand>
        <name>ATP</name>
        <dbReference type="ChEBI" id="CHEBI:30616"/>
    </ligand>
</feature>
<comment type="similarity">
    <text evidence="8">Belongs to the tRNA(Ile)-lysidine synthase family.</text>
</comment>
<dbReference type="CDD" id="cd01992">
    <property type="entry name" value="TilS_N"/>
    <property type="match status" value="1"/>
</dbReference>
<comment type="caution">
    <text evidence="10">The sequence shown here is derived from an EMBL/GenBank/DDBJ whole genome shotgun (WGS) entry which is preliminary data.</text>
</comment>
<dbReference type="InterPro" id="IPR011063">
    <property type="entry name" value="TilS/TtcA_N"/>
</dbReference>
<dbReference type="HAMAP" id="MF_01161">
    <property type="entry name" value="tRNA_Ile_lys_synt"/>
    <property type="match status" value="1"/>
</dbReference>
<proteinExistence type="inferred from homology"/>
<dbReference type="EMBL" id="QLUW01000008">
    <property type="protein sequence ID" value="RAP73290.1"/>
    <property type="molecule type" value="Genomic_DNA"/>
</dbReference>
<comment type="catalytic activity">
    <reaction evidence="7 8">
        <text>cytidine(34) in tRNA(Ile2) + L-lysine + ATP = lysidine(34) in tRNA(Ile2) + AMP + diphosphate + H(+)</text>
        <dbReference type="Rhea" id="RHEA:43744"/>
        <dbReference type="Rhea" id="RHEA-COMP:10625"/>
        <dbReference type="Rhea" id="RHEA-COMP:10670"/>
        <dbReference type="ChEBI" id="CHEBI:15378"/>
        <dbReference type="ChEBI" id="CHEBI:30616"/>
        <dbReference type="ChEBI" id="CHEBI:32551"/>
        <dbReference type="ChEBI" id="CHEBI:33019"/>
        <dbReference type="ChEBI" id="CHEBI:82748"/>
        <dbReference type="ChEBI" id="CHEBI:83665"/>
        <dbReference type="ChEBI" id="CHEBI:456215"/>
        <dbReference type="EC" id="6.3.4.19"/>
    </reaction>
</comment>
<evidence type="ECO:0000256" key="1">
    <source>
        <dbReference type="ARBA" id="ARBA00004496"/>
    </source>
</evidence>
<dbReference type="SUPFAM" id="SSF82829">
    <property type="entry name" value="MesJ substrate recognition domain-like"/>
    <property type="match status" value="1"/>
</dbReference>
<dbReference type="OrthoDB" id="9807403at2"/>
<evidence type="ECO:0000259" key="9">
    <source>
        <dbReference type="SMART" id="SM00977"/>
    </source>
</evidence>
<dbReference type="InterPro" id="IPR012094">
    <property type="entry name" value="tRNA_Ile_lys_synt"/>
</dbReference>
<dbReference type="Pfam" id="PF11734">
    <property type="entry name" value="TilS_C"/>
    <property type="match status" value="1"/>
</dbReference>
<evidence type="ECO:0000256" key="2">
    <source>
        <dbReference type="ARBA" id="ARBA00022490"/>
    </source>
</evidence>
<dbReference type="Gene3D" id="3.30.465.60">
    <property type="match status" value="1"/>
</dbReference>
<evidence type="ECO:0000313" key="11">
    <source>
        <dbReference type="Proteomes" id="UP000249260"/>
    </source>
</evidence>
<keyword evidence="6 8" id="KW-0067">ATP-binding</keyword>
<comment type="subcellular location">
    <subcellularLocation>
        <location evidence="1 8">Cytoplasm</location>
    </subcellularLocation>
</comment>
<dbReference type="GO" id="GO:0005737">
    <property type="term" value="C:cytoplasm"/>
    <property type="evidence" value="ECO:0007669"/>
    <property type="project" value="UniProtKB-SubCell"/>
</dbReference>
<evidence type="ECO:0000313" key="10">
    <source>
        <dbReference type="EMBL" id="RAP73290.1"/>
    </source>
</evidence>
<gene>
    <name evidence="8 10" type="primary">tilS</name>
    <name evidence="10" type="ORF">DL346_27895</name>
</gene>
<keyword evidence="2 8" id="KW-0963">Cytoplasm</keyword>
<dbReference type="GO" id="GO:0032267">
    <property type="term" value="F:tRNA(Ile)-lysidine synthase activity"/>
    <property type="evidence" value="ECO:0007669"/>
    <property type="project" value="UniProtKB-EC"/>
</dbReference>
<dbReference type="Proteomes" id="UP000249260">
    <property type="component" value="Unassembled WGS sequence"/>
</dbReference>
<dbReference type="PANTHER" id="PTHR43033:SF1">
    <property type="entry name" value="TRNA(ILE)-LYSIDINE SYNTHASE-RELATED"/>
    <property type="match status" value="1"/>
</dbReference>
<name>A0A328TSN7_9BACL</name>
<reference evidence="10 11" key="1">
    <citation type="submission" date="2018-06" db="EMBL/GenBank/DDBJ databases">
        <title>Paenibacillus montanisoli sp. nov., isolated from mountain area soil.</title>
        <authorList>
            <person name="Wu M."/>
        </authorList>
    </citation>
    <scope>NUCLEOTIDE SEQUENCE [LARGE SCALE GENOMIC DNA]</scope>
    <source>
        <strain evidence="10 11">RA17</strain>
    </source>
</reference>
<dbReference type="InterPro" id="IPR014729">
    <property type="entry name" value="Rossmann-like_a/b/a_fold"/>
</dbReference>
<protein>
    <recommendedName>
        <fullName evidence="8">tRNA(Ile)-lysidine synthase</fullName>
        <ecNumber evidence="8">6.3.4.19</ecNumber>
    </recommendedName>
    <alternativeName>
        <fullName evidence="8">tRNA(Ile)-2-lysyl-cytidine synthase</fullName>
    </alternativeName>
    <alternativeName>
        <fullName evidence="8">tRNA(Ile)-lysidine synthetase</fullName>
    </alternativeName>
</protein>